<keyword evidence="3" id="KW-0378">Hydrolase</keyword>
<dbReference type="RefSeq" id="WP_113806403.1">
    <property type="nucleotide sequence ID" value="NZ_QOCW01000012.1"/>
</dbReference>
<keyword evidence="4 8" id="KW-0347">Helicase</keyword>
<keyword evidence="5" id="KW-0067">ATP-binding</keyword>
<dbReference type="InterPro" id="IPR050534">
    <property type="entry name" value="Coronavir_polyprotein_1ab"/>
</dbReference>
<reference evidence="8 9" key="1">
    <citation type="submission" date="2018-07" db="EMBL/GenBank/DDBJ databases">
        <title>Lottiidibacillus patelloidae gen. nov., sp. nov., isolated from the intestinal tract of a marine limpet and the reclassification of B. taeanensis BH030017T, B. algicola KMM 3737T and B. hwajinpoensis SW-72T as genus Lottiidibacillus.</title>
        <authorList>
            <person name="Liu R."/>
            <person name="Huang Z."/>
        </authorList>
    </citation>
    <scope>NUCLEOTIDE SEQUENCE [LARGE SCALE GENOMIC DNA]</scope>
    <source>
        <strain evidence="8 9">BH030017</strain>
    </source>
</reference>
<keyword evidence="2" id="KW-0547">Nucleotide-binding</keyword>
<protein>
    <submittedName>
        <fullName evidence="8">Helicase</fullName>
    </submittedName>
</protein>
<evidence type="ECO:0000256" key="2">
    <source>
        <dbReference type="ARBA" id="ARBA00022741"/>
    </source>
</evidence>
<organism evidence="8 9">
    <name type="scientific">Bacillus taeanensis</name>
    <dbReference type="NCBI Taxonomy" id="273032"/>
    <lineage>
        <taxon>Bacteria</taxon>
        <taxon>Bacillati</taxon>
        <taxon>Bacillota</taxon>
        <taxon>Bacilli</taxon>
        <taxon>Bacillales</taxon>
        <taxon>Bacillaceae</taxon>
        <taxon>Bacillus</taxon>
    </lineage>
</organism>
<dbReference type="GO" id="GO:0043139">
    <property type="term" value="F:5'-3' DNA helicase activity"/>
    <property type="evidence" value="ECO:0007669"/>
    <property type="project" value="TreeGrafter"/>
</dbReference>
<evidence type="ECO:0000256" key="5">
    <source>
        <dbReference type="ARBA" id="ARBA00022840"/>
    </source>
</evidence>
<evidence type="ECO:0000259" key="7">
    <source>
        <dbReference type="SMART" id="SM00382"/>
    </source>
</evidence>
<evidence type="ECO:0000256" key="3">
    <source>
        <dbReference type="ARBA" id="ARBA00022801"/>
    </source>
</evidence>
<dbReference type="Proteomes" id="UP000253314">
    <property type="component" value="Unassembled WGS sequence"/>
</dbReference>
<evidence type="ECO:0000313" key="8">
    <source>
        <dbReference type="EMBL" id="RBW69195.1"/>
    </source>
</evidence>
<comment type="similarity">
    <text evidence="1">Belongs to the DNA2/NAM7 helicase family.</text>
</comment>
<keyword evidence="9" id="KW-1185">Reference proteome</keyword>
<keyword evidence="6" id="KW-0175">Coiled coil</keyword>
<dbReference type="InterPro" id="IPR027417">
    <property type="entry name" value="P-loop_NTPase"/>
</dbReference>
<dbReference type="Gene3D" id="3.40.50.300">
    <property type="entry name" value="P-loop containing nucleotide triphosphate hydrolases"/>
    <property type="match status" value="2"/>
</dbReference>
<feature type="domain" description="AAA+ ATPase" evidence="7">
    <location>
        <begin position="160"/>
        <end position="424"/>
    </location>
</feature>
<dbReference type="SUPFAM" id="SSF52540">
    <property type="entry name" value="P-loop containing nucleoside triphosphate hydrolases"/>
    <property type="match status" value="1"/>
</dbReference>
<dbReference type="SMART" id="SM00382">
    <property type="entry name" value="AAA"/>
    <property type="match status" value="1"/>
</dbReference>
<sequence length="844" mass="96712">MTRTIGSFLFEWNRALAIELNYLQENGGERYILPSGELLAKSHEEYVYHFHTTAELYVPDSSPVRIVYKEREVKGEVIASEGRSLYVKISDFLGNSIEGADLYNEPWQLLESLIDRLKEIKEDRQKLRRVKRLMTGEAPVNHLQKTIKNDQHEALLRSFYNATTYIWGPPGTGKTYTLSRIAANHYRKGKKVLVLSHSNAAVDVLMLEIAKYVKKKQNWHSGDIVRYGFSRNEQMQESPDLLSAKLIENNYPTLFEKQQAFQEERKNLIRRQTGASRMKFVDEHLHKISMEIKKLEQELLEDAQMIGSTLSKTASDRVLYKKEYDLVIVDEISMAYAPQIAFAASLGKRVVVCGDFKQLPPIALADHPYVNQWLKEDLFYQTGMAQKTEKGIFHPHLFMLTKQRRMHQDISAFTNRIIYKGKVSNHKSVIKKQEVANKKPFAKEAALLLNMSNLHAYGAKDSTTGSHYNLVSVLLSMSLILKASKSGIDSIGYVTPYKAQANLMNSLIKEILPNKHILAATVHKFQGSERDSIIFDVVDSFPETRPGMLIKDEKSDRLINVAVTRSRGKFIAVADESFLKKRLPKERALSKLFTHFKNQNSSYQSNQFLRELIQHQKLIWYKPKDDKQMIGDLEKVKKSVLLSIPFASKISDIFWEKIKHKNLEITIFTKEPHAVNLSAAKVIPSSFPYSIMLLDDKVLWLNMPYADHKQILLAARVHAPEMISLLVSYLDFNPEEIIEQTNEIAITSNKINYSLTKYLSVWERCSDCNSVREAEVTKRGKVRLICHYCGGTGGVTRFILQRYIDFVELSCKRCSKPLEAVSSEETICAKCPKCAQIVEPRELV</sequence>
<gene>
    <name evidence="8" type="ORF">DS031_12485</name>
</gene>
<dbReference type="InterPro" id="IPR041677">
    <property type="entry name" value="DNA2/NAM7_AAA_11"/>
</dbReference>
<dbReference type="PANTHER" id="PTHR43788">
    <property type="entry name" value="DNA2/NAM7 HELICASE FAMILY MEMBER"/>
    <property type="match status" value="1"/>
</dbReference>
<comment type="caution">
    <text evidence="8">The sequence shown here is derived from an EMBL/GenBank/DDBJ whole genome shotgun (WGS) entry which is preliminary data.</text>
</comment>
<dbReference type="Pfam" id="PF13087">
    <property type="entry name" value="AAA_12"/>
    <property type="match status" value="1"/>
</dbReference>
<dbReference type="EMBL" id="QOCW01000012">
    <property type="protein sequence ID" value="RBW69195.1"/>
    <property type="molecule type" value="Genomic_DNA"/>
</dbReference>
<proteinExistence type="inferred from homology"/>
<dbReference type="Pfam" id="PF13086">
    <property type="entry name" value="AAA_11"/>
    <property type="match status" value="1"/>
</dbReference>
<dbReference type="GO" id="GO:0016787">
    <property type="term" value="F:hydrolase activity"/>
    <property type="evidence" value="ECO:0007669"/>
    <property type="project" value="UniProtKB-KW"/>
</dbReference>
<dbReference type="InterPro" id="IPR003593">
    <property type="entry name" value="AAA+_ATPase"/>
</dbReference>
<dbReference type="CDD" id="cd18808">
    <property type="entry name" value="SF1_C_Upf1"/>
    <property type="match status" value="1"/>
</dbReference>
<dbReference type="InterPro" id="IPR047187">
    <property type="entry name" value="SF1_C_Upf1"/>
</dbReference>
<dbReference type="PANTHER" id="PTHR43788:SF8">
    <property type="entry name" value="DNA-BINDING PROTEIN SMUBP-2"/>
    <property type="match status" value="1"/>
</dbReference>
<evidence type="ECO:0000256" key="1">
    <source>
        <dbReference type="ARBA" id="ARBA00007913"/>
    </source>
</evidence>
<dbReference type="GO" id="GO:0005524">
    <property type="term" value="F:ATP binding"/>
    <property type="evidence" value="ECO:0007669"/>
    <property type="project" value="UniProtKB-KW"/>
</dbReference>
<name>A0A366XVL9_9BACI</name>
<feature type="coiled-coil region" evidence="6">
    <location>
        <begin position="110"/>
        <end position="137"/>
    </location>
</feature>
<evidence type="ECO:0000256" key="6">
    <source>
        <dbReference type="SAM" id="Coils"/>
    </source>
</evidence>
<dbReference type="AlphaFoldDB" id="A0A366XVL9"/>
<dbReference type="OrthoDB" id="9757917at2"/>
<dbReference type="InterPro" id="IPR041679">
    <property type="entry name" value="DNA2/NAM7-like_C"/>
</dbReference>
<evidence type="ECO:0000313" key="9">
    <source>
        <dbReference type="Proteomes" id="UP000253314"/>
    </source>
</evidence>
<evidence type="ECO:0000256" key="4">
    <source>
        <dbReference type="ARBA" id="ARBA00022806"/>
    </source>
</evidence>
<accession>A0A366XVL9</accession>